<dbReference type="AlphaFoldDB" id="A0AAE0NFJ5"/>
<dbReference type="EMBL" id="JAULSN010000002">
    <property type="protein sequence ID" value="KAK3380550.1"/>
    <property type="molecule type" value="Genomic_DNA"/>
</dbReference>
<accession>A0AAE0NFJ5</accession>
<comment type="caution">
    <text evidence="1">The sequence shown here is derived from an EMBL/GenBank/DDBJ whole genome shotgun (WGS) entry which is preliminary data.</text>
</comment>
<sequence length="209" mass="23905">MFLPLQDPLIASMGNLRIADDPPPREYTRDYTFDVRLIPNTARHNPPLDWIVVAVFKCHDLLQVMQKGLFWSTSNVVPSGAYFANVPPNTDRYSVKRVWGLREFPDRPESQSSWVAEISLYACSIPTLTNFRLHHLHQRNISSCEATTSQGVHVFKYSHLLPLKNINYFADDLHPSQGSWWFWPMDTVADYGALTLGSGERVEEDKGKV</sequence>
<reference evidence="1" key="2">
    <citation type="submission" date="2023-06" db="EMBL/GenBank/DDBJ databases">
        <authorList>
            <consortium name="Lawrence Berkeley National Laboratory"/>
            <person name="Haridas S."/>
            <person name="Hensen N."/>
            <person name="Bonometti L."/>
            <person name="Westerberg I."/>
            <person name="Brannstrom I.O."/>
            <person name="Guillou S."/>
            <person name="Cros-Aarteil S."/>
            <person name="Calhoun S."/>
            <person name="Kuo A."/>
            <person name="Mondo S."/>
            <person name="Pangilinan J."/>
            <person name="Riley R."/>
            <person name="Labutti K."/>
            <person name="Andreopoulos B."/>
            <person name="Lipzen A."/>
            <person name="Chen C."/>
            <person name="Yanf M."/>
            <person name="Daum C."/>
            <person name="Ng V."/>
            <person name="Clum A."/>
            <person name="Steindorff A."/>
            <person name="Ohm R."/>
            <person name="Martin F."/>
            <person name="Silar P."/>
            <person name="Natvig D."/>
            <person name="Lalanne C."/>
            <person name="Gautier V."/>
            <person name="Ament-Velasquez S.L."/>
            <person name="Kruys A."/>
            <person name="Hutchinson M.I."/>
            <person name="Powell A.J."/>
            <person name="Barry K."/>
            <person name="Miller A.N."/>
            <person name="Grigoriev I.V."/>
            <person name="Debuchy R."/>
            <person name="Gladieux P."/>
            <person name="Thoren M.H."/>
            <person name="Johannesson H."/>
        </authorList>
    </citation>
    <scope>NUCLEOTIDE SEQUENCE</scope>
    <source>
        <strain evidence="1">CBS 958.72</strain>
    </source>
</reference>
<name>A0AAE0NFJ5_9PEZI</name>
<organism evidence="1 2">
    <name type="scientific">Lasiosphaeria ovina</name>
    <dbReference type="NCBI Taxonomy" id="92902"/>
    <lineage>
        <taxon>Eukaryota</taxon>
        <taxon>Fungi</taxon>
        <taxon>Dikarya</taxon>
        <taxon>Ascomycota</taxon>
        <taxon>Pezizomycotina</taxon>
        <taxon>Sordariomycetes</taxon>
        <taxon>Sordariomycetidae</taxon>
        <taxon>Sordariales</taxon>
        <taxon>Lasiosphaeriaceae</taxon>
        <taxon>Lasiosphaeria</taxon>
    </lineage>
</organism>
<dbReference type="Proteomes" id="UP001287356">
    <property type="component" value="Unassembled WGS sequence"/>
</dbReference>
<proteinExistence type="predicted"/>
<evidence type="ECO:0000313" key="2">
    <source>
        <dbReference type="Proteomes" id="UP001287356"/>
    </source>
</evidence>
<reference evidence="1" key="1">
    <citation type="journal article" date="2023" name="Mol. Phylogenet. Evol.">
        <title>Genome-scale phylogeny and comparative genomics of the fungal order Sordariales.</title>
        <authorList>
            <person name="Hensen N."/>
            <person name="Bonometti L."/>
            <person name="Westerberg I."/>
            <person name="Brannstrom I.O."/>
            <person name="Guillou S."/>
            <person name="Cros-Aarteil S."/>
            <person name="Calhoun S."/>
            <person name="Haridas S."/>
            <person name="Kuo A."/>
            <person name="Mondo S."/>
            <person name="Pangilinan J."/>
            <person name="Riley R."/>
            <person name="LaButti K."/>
            <person name="Andreopoulos B."/>
            <person name="Lipzen A."/>
            <person name="Chen C."/>
            <person name="Yan M."/>
            <person name="Daum C."/>
            <person name="Ng V."/>
            <person name="Clum A."/>
            <person name="Steindorff A."/>
            <person name="Ohm R.A."/>
            <person name="Martin F."/>
            <person name="Silar P."/>
            <person name="Natvig D.O."/>
            <person name="Lalanne C."/>
            <person name="Gautier V."/>
            <person name="Ament-Velasquez S.L."/>
            <person name="Kruys A."/>
            <person name="Hutchinson M.I."/>
            <person name="Powell A.J."/>
            <person name="Barry K."/>
            <person name="Miller A.N."/>
            <person name="Grigoriev I.V."/>
            <person name="Debuchy R."/>
            <person name="Gladieux P."/>
            <person name="Hiltunen Thoren M."/>
            <person name="Johannesson H."/>
        </authorList>
    </citation>
    <scope>NUCLEOTIDE SEQUENCE</scope>
    <source>
        <strain evidence="1">CBS 958.72</strain>
    </source>
</reference>
<gene>
    <name evidence="1" type="ORF">B0T24DRAFT_697049</name>
</gene>
<protein>
    <submittedName>
        <fullName evidence="1">Uncharacterized protein</fullName>
    </submittedName>
</protein>
<keyword evidence="2" id="KW-1185">Reference proteome</keyword>
<evidence type="ECO:0000313" key="1">
    <source>
        <dbReference type="EMBL" id="KAK3380550.1"/>
    </source>
</evidence>